<reference evidence="6" key="1">
    <citation type="journal article" date="2016" name="Nat. Genet.">
        <title>A high-quality carrot genome assembly provides new insights into carotenoid accumulation and asterid genome evolution.</title>
        <authorList>
            <person name="Iorizzo M."/>
            <person name="Ellison S."/>
            <person name="Senalik D."/>
            <person name="Zeng P."/>
            <person name="Satapoomin P."/>
            <person name="Huang J."/>
            <person name="Bowman M."/>
            <person name="Iovene M."/>
            <person name="Sanseverino W."/>
            <person name="Cavagnaro P."/>
            <person name="Yildiz M."/>
            <person name="Macko-Podgorni A."/>
            <person name="Moranska E."/>
            <person name="Grzebelus E."/>
            <person name="Grzebelus D."/>
            <person name="Ashrafi H."/>
            <person name="Zheng Z."/>
            <person name="Cheng S."/>
            <person name="Spooner D."/>
            <person name="Van Deynze A."/>
            <person name="Simon P."/>
        </authorList>
    </citation>
    <scope>NUCLEOTIDE SEQUENCE</scope>
    <source>
        <tissue evidence="6">Leaf</tissue>
    </source>
</reference>
<gene>
    <name evidence="6" type="ORF">DCAR_0729109</name>
</gene>
<evidence type="ECO:0000313" key="7">
    <source>
        <dbReference type="Proteomes" id="UP000077755"/>
    </source>
</evidence>
<comment type="similarity">
    <text evidence="1 4">Belongs to the iron/ascorbate-dependent oxidoreductase family.</text>
</comment>
<dbReference type="PANTHER" id="PTHR47991">
    <property type="entry name" value="OXOGLUTARATE/IRON-DEPENDENT DIOXYGENASE"/>
    <property type="match status" value="1"/>
</dbReference>
<dbReference type="InterPro" id="IPR005123">
    <property type="entry name" value="Oxoglu/Fe-dep_dioxygenase_dom"/>
</dbReference>
<organism evidence="6 7">
    <name type="scientific">Daucus carota subsp. sativus</name>
    <name type="common">Carrot</name>
    <dbReference type="NCBI Taxonomy" id="79200"/>
    <lineage>
        <taxon>Eukaryota</taxon>
        <taxon>Viridiplantae</taxon>
        <taxon>Streptophyta</taxon>
        <taxon>Embryophyta</taxon>
        <taxon>Tracheophyta</taxon>
        <taxon>Spermatophyta</taxon>
        <taxon>Magnoliopsida</taxon>
        <taxon>eudicotyledons</taxon>
        <taxon>Gunneridae</taxon>
        <taxon>Pentapetalae</taxon>
        <taxon>asterids</taxon>
        <taxon>campanulids</taxon>
        <taxon>Apiales</taxon>
        <taxon>Apiaceae</taxon>
        <taxon>Apioideae</taxon>
        <taxon>Scandiceae</taxon>
        <taxon>Daucinae</taxon>
        <taxon>Daucus</taxon>
        <taxon>Daucus sect. Daucus</taxon>
    </lineage>
</organism>
<keyword evidence="2 4" id="KW-0479">Metal-binding</keyword>
<keyword evidence="3 4" id="KW-0408">Iron</keyword>
<protein>
    <recommendedName>
        <fullName evidence="5">Fe2OG dioxygenase domain-containing protein</fullName>
    </recommendedName>
</protein>
<evidence type="ECO:0000313" key="6">
    <source>
        <dbReference type="EMBL" id="WOH09651.1"/>
    </source>
</evidence>
<dbReference type="PROSITE" id="PS51471">
    <property type="entry name" value="FE2OG_OXY"/>
    <property type="match status" value="1"/>
</dbReference>
<keyword evidence="7" id="KW-1185">Reference proteome</keyword>
<proteinExistence type="inferred from homology"/>
<dbReference type="AlphaFoldDB" id="A0AAF1BAU7"/>
<reference evidence="6" key="2">
    <citation type="submission" date="2022-03" db="EMBL/GenBank/DDBJ databases">
        <title>Draft title - Genomic analysis of global carrot germplasm unveils the trajectory of domestication and the origin of high carotenoid orange carrot.</title>
        <authorList>
            <person name="Iorizzo M."/>
            <person name="Ellison S."/>
            <person name="Senalik D."/>
            <person name="Macko-Podgorni A."/>
            <person name="Grzebelus D."/>
            <person name="Bostan H."/>
            <person name="Rolling W."/>
            <person name="Curaba J."/>
            <person name="Simon P."/>
        </authorList>
    </citation>
    <scope>NUCLEOTIDE SEQUENCE</scope>
    <source>
        <tissue evidence="6">Leaf</tissue>
    </source>
</reference>
<evidence type="ECO:0000256" key="2">
    <source>
        <dbReference type="ARBA" id="ARBA00022723"/>
    </source>
</evidence>
<feature type="domain" description="Fe2OG dioxygenase" evidence="5">
    <location>
        <begin position="200"/>
        <end position="305"/>
    </location>
</feature>
<dbReference type="EMBL" id="CP093349">
    <property type="protein sequence ID" value="WOH09651.1"/>
    <property type="molecule type" value="Genomic_DNA"/>
</dbReference>
<dbReference type="Proteomes" id="UP000077755">
    <property type="component" value="Chromosome 7"/>
</dbReference>
<dbReference type="InterPro" id="IPR044861">
    <property type="entry name" value="IPNS-like_FE2OG_OXY"/>
</dbReference>
<dbReference type="Pfam" id="PF14226">
    <property type="entry name" value="DIOX_N"/>
    <property type="match status" value="1"/>
</dbReference>
<keyword evidence="4" id="KW-0560">Oxidoreductase</keyword>
<dbReference type="GO" id="GO:0046872">
    <property type="term" value="F:metal ion binding"/>
    <property type="evidence" value="ECO:0007669"/>
    <property type="project" value="UniProtKB-KW"/>
</dbReference>
<dbReference type="InterPro" id="IPR027443">
    <property type="entry name" value="IPNS-like_sf"/>
</dbReference>
<evidence type="ECO:0000256" key="3">
    <source>
        <dbReference type="ARBA" id="ARBA00023004"/>
    </source>
</evidence>
<name>A0AAF1BAU7_DAUCS</name>
<evidence type="ECO:0000259" key="5">
    <source>
        <dbReference type="PROSITE" id="PS51471"/>
    </source>
</evidence>
<evidence type="ECO:0000256" key="4">
    <source>
        <dbReference type="RuleBase" id="RU003682"/>
    </source>
</evidence>
<dbReference type="InterPro" id="IPR050295">
    <property type="entry name" value="Plant_2OG-oxidoreductases"/>
</dbReference>
<accession>A0AAF1BAU7</accession>
<dbReference type="Pfam" id="PF03171">
    <property type="entry name" value="2OG-FeII_Oxy"/>
    <property type="match status" value="1"/>
</dbReference>
<dbReference type="FunFam" id="2.60.120.330:FF:000079">
    <property type="entry name" value="Protein SRG1"/>
    <property type="match status" value="1"/>
</dbReference>
<dbReference type="Gene3D" id="2.60.120.330">
    <property type="entry name" value="B-lactam Antibiotic, Isopenicillin N Synthase, Chain"/>
    <property type="match status" value="1"/>
</dbReference>
<dbReference type="GO" id="GO:0016705">
    <property type="term" value="F:oxidoreductase activity, acting on paired donors, with incorporation or reduction of molecular oxygen"/>
    <property type="evidence" value="ECO:0007669"/>
    <property type="project" value="UniProtKB-ARBA"/>
</dbReference>
<sequence>MENHGDHFHEAQYTDQNGVLQTTKIPVVQELARKGITNLPQRFITSPQTLSATTQVEVPTIDLLKLRVESDSSRYRELAKLAGAAKEWGMFLVANHGVHDSVLDSVKDVVMGFFGLSFEEKKKSVGSFMSVDNMGYGRNFVRSENQPLDWIDRMTMVASPVDDENLRVWPKKPHNFREVMVKYAEETQVIFSDLLQAMAEALSLDKNAFLQQFEPKRSEPDLAIGITPHSDASGLTLLIQFGANDGLQVLKDNKWLSPIWPQDMLLVNIGDLMEIMSNGKVTSSWHRATTSTNYERFSVAVFYNPPPDAEIEPMRGENSGEGMYKKVNVREYVKHYYKISPTVGKEAILYAKVV</sequence>
<dbReference type="InterPro" id="IPR026992">
    <property type="entry name" value="DIOX_N"/>
</dbReference>
<dbReference type="SUPFAM" id="SSF51197">
    <property type="entry name" value="Clavaminate synthase-like"/>
    <property type="match status" value="1"/>
</dbReference>
<evidence type="ECO:0000256" key="1">
    <source>
        <dbReference type="ARBA" id="ARBA00008056"/>
    </source>
</evidence>